<protein>
    <recommendedName>
        <fullName evidence="1">Fibronectin type-III domain-containing protein</fullName>
    </recommendedName>
</protein>
<dbReference type="InterPro" id="IPR036116">
    <property type="entry name" value="FN3_sf"/>
</dbReference>
<reference evidence="2" key="1">
    <citation type="journal article" date="2021" name="PeerJ">
        <title>Extensive microbial diversity within the chicken gut microbiome revealed by metagenomics and culture.</title>
        <authorList>
            <person name="Gilroy R."/>
            <person name="Ravi A."/>
            <person name="Getino M."/>
            <person name="Pursley I."/>
            <person name="Horton D.L."/>
            <person name="Alikhan N.F."/>
            <person name="Baker D."/>
            <person name="Gharbi K."/>
            <person name="Hall N."/>
            <person name="Watson M."/>
            <person name="Adriaenssens E.M."/>
            <person name="Foster-Nyarko E."/>
            <person name="Jarju S."/>
            <person name="Secka A."/>
            <person name="Antonio M."/>
            <person name="Oren A."/>
            <person name="Chaudhuri R.R."/>
            <person name="La Ragione R."/>
            <person name="Hildebrand F."/>
            <person name="Pallen M.J."/>
        </authorList>
    </citation>
    <scope>NUCLEOTIDE SEQUENCE</scope>
    <source>
        <strain evidence="2">5134</strain>
    </source>
</reference>
<feature type="domain" description="Fibronectin type-III" evidence="1">
    <location>
        <begin position="123"/>
        <end position="193"/>
    </location>
</feature>
<dbReference type="SMART" id="SM00060">
    <property type="entry name" value="FN3"/>
    <property type="match status" value="2"/>
</dbReference>
<evidence type="ECO:0000313" key="3">
    <source>
        <dbReference type="Proteomes" id="UP000886844"/>
    </source>
</evidence>
<proteinExistence type="predicted"/>
<accession>A0A9D1YZ80</accession>
<feature type="domain" description="Fibronectin type-III" evidence="1">
    <location>
        <begin position="32"/>
        <end position="105"/>
    </location>
</feature>
<evidence type="ECO:0000313" key="2">
    <source>
        <dbReference type="EMBL" id="HIY67815.1"/>
    </source>
</evidence>
<comment type="caution">
    <text evidence="2">The sequence shown here is derived from an EMBL/GenBank/DDBJ whole genome shotgun (WGS) entry which is preliminary data.</text>
</comment>
<dbReference type="SUPFAM" id="SSF49265">
    <property type="entry name" value="Fibronectin type III"/>
    <property type="match status" value="1"/>
</dbReference>
<dbReference type="Gene3D" id="2.60.40.10">
    <property type="entry name" value="Immunoglobulins"/>
    <property type="match status" value="1"/>
</dbReference>
<name>A0A9D1YZ80_9BACT</name>
<dbReference type="InterPro" id="IPR003961">
    <property type="entry name" value="FN3_dom"/>
</dbReference>
<evidence type="ECO:0000259" key="1">
    <source>
        <dbReference type="SMART" id="SM00060"/>
    </source>
</evidence>
<reference evidence="2" key="2">
    <citation type="submission" date="2021-04" db="EMBL/GenBank/DDBJ databases">
        <authorList>
            <person name="Gilroy R."/>
        </authorList>
    </citation>
    <scope>NUCLEOTIDE SEQUENCE</scope>
    <source>
        <strain evidence="2">5134</strain>
    </source>
</reference>
<dbReference type="Proteomes" id="UP000886844">
    <property type="component" value="Unassembled WGS sequence"/>
</dbReference>
<gene>
    <name evidence="2" type="ORF">H9828_00175</name>
</gene>
<dbReference type="PROSITE" id="PS51257">
    <property type="entry name" value="PROKAR_LIPOPROTEIN"/>
    <property type="match status" value="1"/>
</dbReference>
<sequence length="641" mass="69390">MNTFHKYAVILAGCVMGLSACSSDEDSSTSGGKAVIDQPQVLVSEVTTSGFTLRWDAVANAGAYVYTFNGGEATEISERQIAFHDLERQKEYVVAVKALPKFADEYAESPYTYVHVITDDLEQLPQPEITLGCAYASKTVISWTESPEAAAYEYTLGDQTYTTTGRTITLSGLEKGRDYTFTVRAMTSDATRFTNSAPAELAFTTSTEDIPTLLIAPTQVISDAVEFQIYATSEETYFYDVIAASTFAKYDPATIVESYRNQILEYAASQEVSIQLVLASMLKAGTQTLQVPGLVSELSYVIFAFGMDLKGNITSDLSYATFRTTADGYSDGPNYGGSDWFSQNLYISNAYASLGYNSTNSVWTTWNGVGVAAIRYRTLPTETFRQIFPDVNDTEAIKAFLKDENYSYAAEDAVITLVNTTGSQTVTAVTAGTSYTQASLATSASGEETLCVNSVTTKTSAESLSWFLADLVTNESYGPTYNTLAGVMKGVDVTKLRYCLIETAALQGFSTTQYADVVEKYGLDLQEQHLPAVNGNGLALLFSETVGVEPSTSYTFIATATNSVGDTTTKWGEATTTAAPGGTTGTSLSRTRAAIPLQSLVGEPIPNPERFIYPYPCKPVSKDVKAEGDYWTLIHNMQVLK</sequence>
<dbReference type="EMBL" id="DXDA01000002">
    <property type="protein sequence ID" value="HIY67815.1"/>
    <property type="molecule type" value="Genomic_DNA"/>
</dbReference>
<dbReference type="InterPro" id="IPR013783">
    <property type="entry name" value="Ig-like_fold"/>
</dbReference>
<dbReference type="AlphaFoldDB" id="A0A9D1YZ80"/>
<organism evidence="2 3">
    <name type="scientific">Candidatus Alistipes intestinigallinarum</name>
    <dbReference type="NCBI Taxonomy" id="2838440"/>
    <lineage>
        <taxon>Bacteria</taxon>
        <taxon>Pseudomonadati</taxon>
        <taxon>Bacteroidota</taxon>
        <taxon>Bacteroidia</taxon>
        <taxon>Bacteroidales</taxon>
        <taxon>Rikenellaceae</taxon>
        <taxon>Alistipes</taxon>
    </lineage>
</organism>